<feature type="domain" description="Fibronectin type-III" evidence="12">
    <location>
        <begin position="187"/>
        <end position="276"/>
    </location>
</feature>
<dbReference type="PANTHER" id="PTHR24020">
    <property type="entry name" value="COLLAGEN ALPHA"/>
    <property type="match status" value="1"/>
</dbReference>
<dbReference type="Gene3D" id="3.40.50.410">
    <property type="entry name" value="von Willebrand factor, type A domain"/>
    <property type="match status" value="1"/>
</dbReference>
<dbReference type="Pfam" id="PF00092">
    <property type="entry name" value="VWA"/>
    <property type="match status" value="1"/>
</dbReference>
<dbReference type="InterPro" id="IPR002035">
    <property type="entry name" value="VWF_A"/>
</dbReference>
<comment type="subcellular location">
    <subcellularLocation>
        <location evidence="1">Secreted</location>
        <location evidence="1">Extracellular space</location>
        <location evidence="1">Extracellular matrix</location>
        <location evidence="1">Basement membrane</location>
    </subcellularLocation>
</comment>
<proteinExistence type="predicted"/>
<dbReference type="PROSITE" id="PS50853">
    <property type="entry name" value="FN3"/>
    <property type="match status" value="2"/>
</dbReference>
<feature type="domain" description="Fibronectin type-III" evidence="12">
    <location>
        <begin position="279"/>
        <end position="368"/>
    </location>
</feature>
<evidence type="ECO:0000256" key="8">
    <source>
        <dbReference type="ARBA" id="ARBA00023157"/>
    </source>
</evidence>
<evidence type="ECO:0000313" key="14">
    <source>
        <dbReference type="Proteomes" id="UP000008672"/>
    </source>
</evidence>
<keyword evidence="14" id="KW-1185">Reference proteome</keyword>
<evidence type="ECO:0000313" key="13">
    <source>
        <dbReference type="Ensembl" id="ENSLACP00000004578.1"/>
    </source>
</evidence>
<dbReference type="InParanoid" id="H3A4K7"/>
<evidence type="ECO:0000256" key="5">
    <source>
        <dbReference type="ARBA" id="ARBA00022729"/>
    </source>
</evidence>
<evidence type="ECO:0000256" key="10">
    <source>
        <dbReference type="ARBA" id="ARBA00046169"/>
    </source>
</evidence>
<dbReference type="SMART" id="SM00060">
    <property type="entry name" value="FN3"/>
    <property type="match status" value="2"/>
</dbReference>
<dbReference type="EMBL" id="AFYH01202574">
    <property type="status" value="NOT_ANNOTATED_CDS"/>
    <property type="molecule type" value="Genomic_DNA"/>
</dbReference>
<keyword evidence="8" id="KW-1015">Disulfide bond</keyword>
<evidence type="ECO:0000256" key="4">
    <source>
        <dbReference type="ARBA" id="ARBA00022553"/>
    </source>
</evidence>
<evidence type="ECO:0000256" key="1">
    <source>
        <dbReference type="ARBA" id="ARBA00004302"/>
    </source>
</evidence>
<protein>
    <recommendedName>
        <fullName evidence="9">von Willebrand factor A domain-containing protein 1</fullName>
    </recommendedName>
</protein>
<dbReference type="InterPro" id="IPR036116">
    <property type="entry name" value="FN3_sf"/>
</dbReference>
<dbReference type="InterPro" id="IPR003961">
    <property type="entry name" value="FN3_dom"/>
</dbReference>
<dbReference type="SMART" id="SM00327">
    <property type="entry name" value="VWA"/>
    <property type="match status" value="1"/>
</dbReference>
<keyword evidence="3" id="KW-0272">Extracellular matrix</keyword>
<dbReference type="GeneTree" id="ENSGT00940000160734"/>
<dbReference type="Bgee" id="ENSLACG00000004076">
    <property type="expression patterns" value="Expressed in pelvic fin and 2 other cell types or tissues"/>
</dbReference>
<evidence type="ECO:0000256" key="3">
    <source>
        <dbReference type="ARBA" id="ARBA00022530"/>
    </source>
</evidence>
<evidence type="ECO:0000256" key="6">
    <source>
        <dbReference type="ARBA" id="ARBA00022737"/>
    </source>
</evidence>
<evidence type="ECO:0000256" key="2">
    <source>
        <dbReference type="ARBA" id="ARBA00022525"/>
    </source>
</evidence>
<evidence type="ECO:0000256" key="9">
    <source>
        <dbReference type="ARBA" id="ARBA00029542"/>
    </source>
</evidence>
<accession>H3A4K7</accession>
<dbReference type="Ensembl" id="ENSLACT00000004617.1">
    <property type="protein sequence ID" value="ENSLACP00000004578.1"/>
    <property type="gene ID" value="ENSLACG00000004076.1"/>
</dbReference>
<dbReference type="GO" id="GO:0005604">
    <property type="term" value="C:basement membrane"/>
    <property type="evidence" value="ECO:0007669"/>
    <property type="project" value="UniProtKB-SubCell"/>
</dbReference>
<dbReference type="PROSITE" id="PS50234">
    <property type="entry name" value="VWFA"/>
    <property type="match status" value="1"/>
</dbReference>
<dbReference type="STRING" id="7897.ENSLACP00000004578"/>
<name>H3A4K7_LATCH</name>
<evidence type="ECO:0000259" key="11">
    <source>
        <dbReference type="PROSITE" id="PS50234"/>
    </source>
</evidence>
<dbReference type="CDD" id="cd01472">
    <property type="entry name" value="vWA_collagen"/>
    <property type="match status" value="1"/>
</dbReference>
<reference evidence="13" key="3">
    <citation type="submission" date="2025-09" db="UniProtKB">
        <authorList>
            <consortium name="Ensembl"/>
        </authorList>
    </citation>
    <scope>IDENTIFICATION</scope>
</reference>
<dbReference type="AlphaFoldDB" id="H3A4K7"/>
<dbReference type="InterPro" id="IPR013783">
    <property type="entry name" value="Ig-like_fold"/>
</dbReference>
<dbReference type="SUPFAM" id="SSF49265">
    <property type="entry name" value="Fibronectin type III"/>
    <property type="match status" value="1"/>
</dbReference>
<dbReference type="PRINTS" id="PR00453">
    <property type="entry name" value="VWFADOMAIN"/>
</dbReference>
<dbReference type="InterPro" id="IPR036465">
    <property type="entry name" value="vWFA_dom_sf"/>
</dbReference>
<dbReference type="Proteomes" id="UP000008672">
    <property type="component" value="Unassembled WGS sequence"/>
</dbReference>
<organism evidence="13 14">
    <name type="scientific">Latimeria chalumnae</name>
    <name type="common">Coelacanth</name>
    <dbReference type="NCBI Taxonomy" id="7897"/>
    <lineage>
        <taxon>Eukaryota</taxon>
        <taxon>Metazoa</taxon>
        <taxon>Chordata</taxon>
        <taxon>Craniata</taxon>
        <taxon>Vertebrata</taxon>
        <taxon>Euteleostomi</taxon>
        <taxon>Coelacanthiformes</taxon>
        <taxon>Coelacanthidae</taxon>
        <taxon>Latimeria</taxon>
    </lineage>
</organism>
<evidence type="ECO:0000256" key="7">
    <source>
        <dbReference type="ARBA" id="ARBA00022869"/>
    </source>
</evidence>
<dbReference type="Pfam" id="PF00041">
    <property type="entry name" value="fn3"/>
    <property type="match status" value="2"/>
</dbReference>
<reference evidence="14" key="1">
    <citation type="submission" date="2011-08" db="EMBL/GenBank/DDBJ databases">
        <title>The draft genome of Latimeria chalumnae.</title>
        <authorList>
            <person name="Di Palma F."/>
            <person name="Alfoldi J."/>
            <person name="Johnson J."/>
            <person name="Berlin A."/>
            <person name="Gnerre S."/>
            <person name="Jaffe D."/>
            <person name="MacCallum I."/>
            <person name="Young S."/>
            <person name="Walker B.J."/>
            <person name="Lander E."/>
            <person name="Lindblad-Toh K."/>
        </authorList>
    </citation>
    <scope>NUCLEOTIDE SEQUENCE [LARGE SCALE GENOMIC DNA]</scope>
    <source>
        <strain evidence="14">Wild caught</strain>
    </source>
</reference>
<comment type="function">
    <text evidence="10">Promotes matrix assembly. Involved in the organization of skeletal muscles and in the formation of neuromuscular junctions.</text>
</comment>
<keyword evidence="7" id="KW-0084">Basement membrane</keyword>
<dbReference type="CDD" id="cd00063">
    <property type="entry name" value="FN3"/>
    <property type="match status" value="2"/>
</dbReference>
<dbReference type="HOGENOM" id="CLU_042926_0_0_1"/>
<dbReference type="InterPro" id="IPR050525">
    <property type="entry name" value="ECM_Assembly_Org"/>
</dbReference>
<sequence>TSSEDAVDILLVVDSSGSITTWEFSKIRELLEGLVGSLNVGPQRVLVGLILVSDSPILEFSFTQHNSSSELLKALGDLEQRWGDTNSGKALDFAREQVLTPEQGSRLHTQKVMVWVTDGMSSDDVLGPAKLLKQLGVKIFVVSTGRISYGLQEVASPPTEEFLFFVDADSLPLFSGQLCTAIIDAVSPKKMAVSEVTAESFRVSWPQIASSVHDRYILDYAPARAVGKGKRFSLTLPWDAGTAVLKNLLPLTTYDVTLLTANSNQALWVNVTTLEGETGPTNVSVPEVWANSLRLDWAPSPKYVSHYQVLYGPVAGGLVRSLEVNGSEEGLVLRDLKPMTAYLITVTAHYQSGRKKSFSVMETTRKGE</sequence>
<dbReference type="EMBL" id="AFYH01202573">
    <property type="status" value="NOT_ANNOTATED_CDS"/>
    <property type="molecule type" value="Genomic_DNA"/>
</dbReference>
<evidence type="ECO:0000259" key="12">
    <source>
        <dbReference type="PROSITE" id="PS50853"/>
    </source>
</evidence>
<dbReference type="SUPFAM" id="SSF53300">
    <property type="entry name" value="vWA-like"/>
    <property type="match status" value="1"/>
</dbReference>
<keyword evidence="2" id="KW-0964">Secreted</keyword>
<dbReference type="OMA" id="DAQCNTT"/>
<reference evidence="13" key="2">
    <citation type="submission" date="2025-08" db="UniProtKB">
        <authorList>
            <consortium name="Ensembl"/>
        </authorList>
    </citation>
    <scope>IDENTIFICATION</scope>
</reference>
<feature type="domain" description="VWFA" evidence="11">
    <location>
        <begin position="8"/>
        <end position="186"/>
    </location>
</feature>
<keyword evidence="6" id="KW-0677">Repeat</keyword>
<keyword evidence="5" id="KW-0732">Signal</keyword>
<dbReference type="eggNOG" id="KOG3544">
    <property type="taxonomic scope" value="Eukaryota"/>
</dbReference>
<keyword evidence="4" id="KW-0597">Phosphoprotein</keyword>
<dbReference type="PANTHER" id="PTHR24020:SF77">
    <property type="entry name" value="VON WILLEBRAND FACTOR A DOMAIN-CONTAINING PROTEIN 1"/>
    <property type="match status" value="1"/>
</dbReference>
<dbReference type="Gene3D" id="2.60.40.10">
    <property type="entry name" value="Immunoglobulins"/>
    <property type="match status" value="2"/>
</dbReference>